<dbReference type="Gene3D" id="3.60.10.10">
    <property type="entry name" value="Endonuclease/exonuclease/phosphatase"/>
    <property type="match status" value="1"/>
</dbReference>
<feature type="binding site" evidence="10">
    <location>
        <position position="318"/>
    </location>
    <ligand>
        <name>Mg(2+)</name>
        <dbReference type="ChEBI" id="CHEBI:18420"/>
        <label>1</label>
    </ligand>
</feature>
<keyword evidence="5" id="KW-0378">Hydrolase</keyword>
<evidence type="ECO:0000313" key="16">
    <source>
        <dbReference type="EnsemblMetazoa" id="KAF7495110.1"/>
    </source>
</evidence>
<keyword evidence="13" id="KW-0234">DNA repair</keyword>
<evidence type="ECO:0000256" key="1">
    <source>
        <dbReference type="ARBA" id="ARBA00000493"/>
    </source>
</evidence>
<evidence type="ECO:0000256" key="7">
    <source>
        <dbReference type="ARBA" id="ARBA00022842"/>
    </source>
</evidence>
<dbReference type="PROSITE" id="PS51435">
    <property type="entry name" value="AP_NUCLEASE_F1_4"/>
    <property type="match status" value="1"/>
</dbReference>
<feature type="binding site" evidence="10">
    <location>
        <position position="219"/>
    </location>
    <ligand>
        <name>Mg(2+)</name>
        <dbReference type="ChEBI" id="CHEBI:18420"/>
        <label>1</label>
    </ligand>
</feature>
<evidence type="ECO:0000313" key="17">
    <source>
        <dbReference type="Proteomes" id="UP000070412"/>
    </source>
</evidence>
<dbReference type="EMBL" id="WVUK01000050">
    <property type="protein sequence ID" value="KAF7495110.1"/>
    <property type="molecule type" value="Genomic_DNA"/>
</dbReference>
<dbReference type="GO" id="GO:0005634">
    <property type="term" value="C:nucleus"/>
    <property type="evidence" value="ECO:0007669"/>
    <property type="project" value="TreeGrafter"/>
</dbReference>
<organism evidence="15">
    <name type="scientific">Sarcoptes scabiei</name>
    <name type="common">Itch mite</name>
    <name type="synonym">Acarus scabiei</name>
    <dbReference type="NCBI Taxonomy" id="52283"/>
    <lineage>
        <taxon>Eukaryota</taxon>
        <taxon>Metazoa</taxon>
        <taxon>Ecdysozoa</taxon>
        <taxon>Arthropoda</taxon>
        <taxon>Chelicerata</taxon>
        <taxon>Arachnida</taxon>
        <taxon>Acari</taxon>
        <taxon>Acariformes</taxon>
        <taxon>Sarcoptiformes</taxon>
        <taxon>Astigmata</taxon>
        <taxon>Psoroptidia</taxon>
        <taxon>Sarcoptoidea</taxon>
        <taxon>Sarcoptidae</taxon>
        <taxon>Sarcoptinae</taxon>
        <taxon>Sarcoptes</taxon>
    </lineage>
</organism>
<dbReference type="InterPro" id="IPR004808">
    <property type="entry name" value="AP_endonuc_1"/>
</dbReference>
<keyword evidence="4 12" id="KW-0863">Zinc-finger</keyword>
<dbReference type="OrthoDB" id="498125at2759"/>
<dbReference type="InterPro" id="IPR005135">
    <property type="entry name" value="Endo/exonuclease/phosphatase"/>
</dbReference>
<evidence type="ECO:0000313" key="15">
    <source>
        <dbReference type="EMBL" id="KAF7495110.1"/>
    </source>
</evidence>
<dbReference type="EnsemblMetazoa" id="SSS_1075s_mrna">
    <property type="protein sequence ID" value="KAF7495110.1"/>
    <property type="gene ID" value="SSS_1075"/>
</dbReference>
<feature type="active site" evidence="9">
    <location>
        <position position="177"/>
    </location>
</feature>
<accession>A0A834RFX8</accession>
<comment type="similarity">
    <text evidence="2 13">Belongs to the DNA repair enzymes AP/ExoA family.</text>
</comment>
<keyword evidence="13" id="KW-0227">DNA damage</keyword>
<evidence type="ECO:0000256" key="6">
    <source>
        <dbReference type="ARBA" id="ARBA00022833"/>
    </source>
</evidence>
<dbReference type="GO" id="GO:0008270">
    <property type="term" value="F:zinc ion binding"/>
    <property type="evidence" value="ECO:0007669"/>
    <property type="project" value="UniProtKB-KW"/>
</dbReference>
<evidence type="ECO:0000256" key="13">
    <source>
        <dbReference type="RuleBase" id="RU362131"/>
    </source>
</evidence>
<keyword evidence="15" id="KW-0456">Lyase</keyword>
<dbReference type="GO" id="GO:0008311">
    <property type="term" value="F:double-stranded DNA 3'-5' DNA exonuclease activity"/>
    <property type="evidence" value="ECO:0007669"/>
    <property type="project" value="UniProtKB-EC"/>
</dbReference>
<dbReference type="Proteomes" id="UP000070412">
    <property type="component" value="Unassembled WGS sequence"/>
</dbReference>
<proteinExistence type="inferred from homology"/>
<sequence>MGLKVISWNINGLRSFGGQKQWKKIFSDFDQADIICFQETKLSASKLEEWMCLIEDYTSYFAFPVQAEHLIKQTGYSGVASFYRDSTHCRPWATEISLMEKTNEIFPLDNIDENEEEKVFTNCWSDCIEKIELYSSEALWSRVDREGRCVVSKHCIESQMTESENSSFKWLYVFNVYCPRNDTTRPEREIYQLKFYHLLEKRIFDLLRDKNNHVIVVGDLNTTHKSIDVYDENEFQYNQSRSRQWLAKLLLNRPGRKMIDAFRLLHPTEDRQFSCWNSFIGARITNFGSRIDYILIDDFLTAHLTECFYLTDFEGSDHCPVVARFANTLQLLPPDEEKFSRNCSKFKMESKFNSQSTSSISRYLVKYNATTSLKDNLEEKQSKDEKRSRDNLFNSKKLNQTKISSFLTGYKKIRSIPIETLALKSQSTQSHQSNCLEKSKENPNITAEWGKLFDRTEKLIVPICSGHKLPCIRRTVQKSGPNQGREFFSCSKTSIKPLGHPETRCDFFQWIPPKDSIKKKS</sequence>
<comment type="catalytic activity">
    <reaction evidence="1">
        <text>Exonucleolytic cleavage in the 3'- to 5'-direction to yield nucleoside 5'-phosphates.</text>
        <dbReference type="EC" id="3.1.11.2"/>
    </reaction>
</comment>
<keyword evidence="7 10" id="KW-0460">Magnesium</keyword>
<feature type="site" description="Transition state stabilizer" evidence="11">
    <location>
        <position position="221"/>
    </location>
</feature>
<protein>
    <recommendedName>
        <fullName evidence="13">DNA-(apurinic or apyrimidinic site) endonuclease</fullName>
        <ecNumber evidence="13">3.1.-.-</ecNumber>
    </recommendedName>
</protein>
<dbReference type="EC" id="3.1.-.-" evidence="13"/>
<keyword evidence="6" id="KW-0862">Zinc</keyword>
<feature type="site" description="Interaction with DNA substrate" evidence="11">
    <location>
        <position position="318"/>
    </location>
</feature>
<evidence type="ECO:0000256" key="2">
    <source>
        <dbReference type="ARBA" id="ARBA00007092"/>
    </source>
</evidence>
<evidence type="ECO:0000259" key="14">
    <source>
        <dbReference type="PROSITE" id="PS51999"/>
    </source>
</evidence>
<feature type="site" description="Important for catalytic activity" evidence="11">
    <location>
        <position position="292"/>
    </location>
</feature>
<dbReference type="PANTHER" id="PTHR22748">
    <property type="entry name" value="AP ENDONUCLEASE"/>
    <property type="match status" value="1"/>
</dbReference>
<evidence type="ECO:0000256" key="8">
    <source>
        <dbReference type="ARBA" id="ARBA00023242"/>
    </source>
</evidence>
<evidence type="ECO:0000256" key="11">
    <source>
        <dbReference type="PIRSR" id="PIRSR604808-3"/>
    </source>
</evidence>
<keyword evidence="10" id="KW-0464">Manganese</keyword>
<evidence type="ECO:0000256" key="5">
    <source>
        <dbReference type="ARBA" id="ARBA00022801"/>
    </source>
</evidence>
<feature type="binding site" evidence="10">
    <location>
        <position position="39"/>
    </location>
    <ligand>
        <name>Mg(2+)</name>
        <dbReference type="ChEBI" id="CHEBI:18420"/>
        <label>1</label>
    </ligand>
</feature>
<dbReference type="PANTHER" id="PTHR22748:SF4">
    <property type="entry name" value="DNA-(APURINIC OR APYRIMIDINIC SITE) ENDONUCLEASE 2"/>
    <property type="match status" value="1"/>
</dbReference>
<evidence type="ECO:0000256" key="3">
    <source>
        <dbReference type="ARBA" id="ARBA00022723"/>
    </source>
</evidence>
<keyword evidence="3 10" id="KW-0479">Metal-binding</keyword>
<keyword evidence="8" id="KW-0539">Nucleus</keyword>
<evidence type="ECO:0000256" key="4">
    <source>
        <dbReference type="ARBA" id="ARBA00022771"/>
    </source>
</evidence>
<dbReference type="GO" id="GO:0006284">
    <property type="term" value="P:base-excision repair"/>
    <property type="evidence" value="ECO:0007669"/>
    <property type="project" value="TreeGrafter"/>
</dbReference>
<dbReference type="GO" id="GO:0003906">
    <property type="term" value="F:DNA-(apurinic or apyrimidinic site) endonuclease activity"/>
    <property type="evidence" value="ECO:0007669"/>
    <property type="project" value="TreeGrafter"/>
</dbReference>
<dbReference type="Pfam" id="PF06839">
    <property type="entry name" value="Zn_ribbon_GRF"/>
    <property type="match status" value="1"/>
</dbReference>
<feature type="active site" description="Proton donor/acceptor" evidence="9">
    <location>
        <position position="219"/>
    </location>
</feature>
<comment type="cofactor">
    <cofactor evidence="10 13">
        <name>Mg(2+)</name>
        <dbReference type="ChEBI" id="CHEBI:18420"/>
    </cofactor>
    <cofactor evidence="10 13">
        <name>Mn(2+)</name>
        <dbReference type="ChEBI" id="CHEBI:29035"/>
    </cofactor>
    <text evidence="10 13">Probably binds two magnesium or manganese ions per subunit.</text>
</comment>
<evidence type="ECO:0000256" key="10">
    <source>
        <dbReference type="PIRSR" id="PIRSR604808-2"/>
    </source>
</evidence>
<name>A0A834RFX8_SARSC</name>
<evidence type="ECO:0000256" key="12">
    <source>
        <dbReference type="PROSITE-ProRule" id="PRU01343"/>
    </source>
</evidence>
<feature type="binding site" evidence="10">
    <location>
        <position position="317"/>
    </location>
    <ligand>
        <name>Mg(2+)</name>
        <dbReference type="ChEBI" id="CHEBI:18420"/>
        <label>1</label>
    </ligand>
</feature>
<gene>
    <name evidence="15" type="ORF">SSS_1075</name>
</gene>
<dbReference type="GO" id="GO:0008081">
    <property type="term" value="F:phosphoric diester hydrolase activity"/>
    <property type="evidence" value="ECO:0007669"/>
    <property type="project" value="TreeGrafter"/>
</dbReference>
<reference evidence="17" key="1">
    <citation type="journal article" date="2020" name="PLoS Negl. Trop. Dis.">
        <title>High-quality nuclear genome for Sarcoptes scabiei-A critical resource for a neglected parasite.</title>
        <authorList>
            <person name="Korhonen P.K."/>
            <person name="Gasser R.B."/>
            <person name="Ma G."/>
            <person name="Wang T."/>
            <person name="Stroehlein A.J."/>
            <person name="Young N.D."/>
            <person name="Ang C.S."/>
            <person name="Fernando D.D."/>
            <person name="Lu H.C."/>
            <person name="Taylor S."/>
            <person name="Reynolds S.L."/>
            <person name="Mofiz E."/>
            <person name="Najaraj S.H."/>
            <person name="Gowda H."/>
            <person name="Madugundu A."/>
            <person name="Renuse S."/>
            <person name="Holt D."/>
            <person name="Pandey A."/>
            <person name="Papenfuss A.T."/>
            <person name="Fischer K."/>
        </authorList>
    </citation>
    <scope>NUCLEOTIDE SEQUENCE [LARGE SCALE GENOMIC DNA]</scope>
</reference>
<dbReference type="PROSITE" id="PS51999">
    <property type="entry name" value="ZF_GRF"/>
    <property type="match status" value="1"/>
</dbReference>
<keyword evidence="17" id="KW-1185">Reference proteome</keyword>
<evidence type="ECO:0000256" key="9">
    <source>
        <dbReference type="PIRSR" id="PIRSR604808-1"/>
    </source>
</evidence>
<reference evidence="15" key="2">
    <citation type="submission" date="2020-01" db="EMBL/GenBank/DDBJ databases">
        <authorList>
            <person name="Korhonen P.K.K."/>
            <person name="Guangxu M.G."/>
            <person name="Wang T.W."/>
            <person name="Stroehlein A.J.S."/>
            <person name="Young N.D."/>
            <person name="Ang C.-S.A."/>
            <person name="Fernando D.W.F."/>
            <person name="Lu H.L."/>
            <person name="Taylor S.T."/>
            <person name="Ehtesham M.E.M."/>
            <person name="Najaraj S.H.N."/>
            <person name="Harsha G.H.G."/>
            <person name="Madugundu A.M."/>
            <person name="Renuse S.R."/>
            <person name="Holt D.H."/>
            <person name="Pandey A.P."/>
            <person name="Papenfuss A.P."/>
            <person name="Gasser R.B.G."/>
            <person name="Fischer K.F."/>
        </authorList>
    </citation>
    <scope>NUCLEOTIDE SEQUENCE</scope>
    <source>
        <strain evidence="15">SSS_KF_BRIS2020</strain>
    </source>
</reference>
<dbReference type="InterPro" id="IPR036691">
    <property type="entry name" value="Endo/exonu/phosph_ase_sf"/>
</dbReference>
<dbReference type="GO" id="GO:0016829">
    <property type="term" value="F:lyase activity"/>
    <property type="evidence" value="ECO:0007669"/>
    <property type="project" value="UniProtKB-KW"/>
</dbReference>
<dbReference type="SUPFAM" id="SSF56219">
    <property type="entry name" value="DNase I-like"/>
    <property type="match status" value="1"/>
</dbReference>
<reference evidence="16" key="3">
    <citation type="submission" date="2022-06" db="UniProtKB">
        <authorList>
            <consortium name="EnsemblMetazoa"/>
        </authorList>
    </citation>
    <scope>IDENTIFICATION</scope>
</reference>
<feature type="active site" description="Proton acceptor" evidence="9">
    <location>
        <position position="318"/>
    </location>
</feature>
<dbReference type="InterPro" id="IPR010666">
    <property type="entry name" value="Znf_GRF"/>
</dbReference>
<dbReference type="NCBIfam" id="TIGR00633">
    <property type="entry name" value="xth"/>
    <property type="match status" value="1"/>
</dbReference>
<dbReference type="AlphaFoldDB" id="A0A834RFX8"/>
<feature type="domain" description="GRF-type" evidence="14">
    <location>
        <begin position="464"/>
        <end position="514"/>
    </location>
</feature>
<feature type="binding site" evidence="10">
    <location>
        <position position="9"/>
    </location>
    <ligand>
        <name>Mg(2+)</name>
        <dbReference type="ChEBI" id="CHEBI:18420"/>
        <label>1</label>
    </ligand>
</feature>
<feature type="binding site" evidence="10">
    <location>
        <position position="221"/>
    </location>
    <ligand>
        <name>Mg(2+)</name>
        <dbReference type="ChEBI" id="CHEBI:18420"/>
        <label>1</label>
    </ligand>
</feature>
<dbReference type="Pfam" id="PF03372">
    <property type="entry name" value="Exo_endo_phos"/>
    <property type="match status" value="1"/>
</dbReference>